<comment type="caution">
    <text evidence="2">The sequence shown here is derived from an EMBL/GenBank/DDBJ whole genome shotgun (WGS) entry which is preliminary data.</text>
</comment>
<dbReference type="EMBL" id="JAATJB010000003">
    <property type="protein sequence ID" value="NJB97261.1"/>
    <property type="molecule type" value="Genomic_DNA"/>
</dbReference>
<dbReference type="Pfam" id="PF03929">
    <property type="entry name" value="PepSY_TM"/>
    <property type="match status" value="1"/>
</dbReference>
<feature type="transmembrane region" description="Helical" evidence="1">
    <location>
        <begin position="215"/>
        <end position="239"/>
    </location>
</feature>
<keyword evidence="1" id="KW-1133">Transmembrane helix</keyword>
<dbReference type="RefSeq" id="WP_241217873.1">
    <property type="nucleotide sequence ID" value="NZ_BAAADY010000012.1"/>
</dbReference>
<sequence length="487" mass="52878">MPASDAHLSRRLLAVLVWFHRWLGVATCLIFAAWFASGAVMLFQPFPALPHAAQMALQAPIAPHADLVPPVRAAAALPGAETLRLVQRAGRPAYVVEGGGVLQAIDARTGAILPPLSTAQALAEARRIFGTGASATGPFAYDQWVVHNRFDPARPFYRLDAKDAAGTQLYLSARSGELLQRTRRSARAWNWPGAVLHWVYVTPLRKDWRAWDASIWWLSLVCMLVAIAGMVLGIVRMLAARRLHPPRLTFFRRRWLRWHHLLGLGAGVFVLGWIVSGWLSMDHGRLFSRGTPTTAQAQAYAGCPLADVLRQVDATRLAAGAPSEISVTPLACRAILTRSAANGTVERVDGAGRRIDDAAMRALVLRAVAASWPQASAAHVLPVDPDATYALAEGWPRSAWRIPSGAPAAPDLYVDGNSGRLLTVMDSSRAAYAWVYYALHTGNVPGLTTRPALRRLLLLLPLAAGFLFSITGVVLGWRRVRVSASRS</sequence>
<keyword evidence="1" id="KW-0472">Membrane</keyword>
<feature type="transmembrane region" description="Helical" evidence="1">
    <location>
        <begin position="260"/>
        <end position="279"/>
    </location>
</feature>
<organism evidence="2 3">
    <name type="scientific">Sphingomonas trueperi</name>
    <dbReference type="NCBI Taxonomy" id="53317"/>
    <lineage>
        <taxon>Bacteria</taxon>
        <taxon>Pseudomonadati</taxon>
        <taxon>Pseudomonadota</taxon>
        <taxon>Alphaproteobacteria</taxon>
        <taxon>Sphingomonadales</taxon>
        <taxon>Sphingomonadaceae</taxon>
        <taxon>Sphingomonas</taxon>
    </lineage>
</organism>
<dbReference type="AlphaFoldDB" id="A0A7X6BCW1"/>
<dbReference type="PANTHER" id="PTHR34219:SF6">
    <property type="entry name" value="BLR3280 PROTEIN"/>
    <property type="match status" value="1"/>
</dbReference>
<feature type="transmembrane region" description="Helical" evidence="1">
    <location>
        <begin position="456"/>
        <end position="477"/>
    </location>
</feature>
<dbReference type="PANTHER" id="PTHR34219">
    <property type="entry name" value="IRON-REGULATED INNER MEMBRANE PROTEIN-RELATED"/>
    <property type="match status" value="1"/>
</dbReference>
<keyword evidence="1" id="KW-0812">Transmembrane</keyword>
<protein>
    <submittedName>
        <fullName evidence="2">Putative iron-regulated membrane protein</fullName>
    </submittedName>
</protein>
<proteinExistence type="predicted"/>
<feature type="transmembrane region" description="Helical" evidence="1">
    <location>
        <begin position="12"/>
        <end position="36"/>
    </location>
</feature>
<keyword evidence="3" id="KW-1185">Reference proteome</keyword>
<accession>A0A7X6BCW1</accession>
<name>A0A7X6BCW1_9SPHN</name>
<evidence type="ECO:0000256" key="1">
    <source>
        <dbReference type="SAM" id="Phobius"/>
    </source>
</evidence>
<evidence type="ECO:0000313" key="2">
    <source>
        <dbReference type="EMBL" id="NJB97261.1"/>
    </source>
</evidence>
<gene>
    <name evidence="2" type="ORF">GGR89_001567</name>
</gene>
<dbReference type="Proteomes" id="UP000531251">
    <property type="component" value="Unassembled WGS sequence"/>
</dbReference>
<reference evidence="2 3" key="1">
    <citation type="submission" date="2020-03" db="EMBL/GenBank/DDBJ databases">
        <title>Genomic Encyclopedia of Type Strains, Phase IV (KMG-IV): sequencing the most valuable type-strain genomes for metagenomic binning, comparative biology and taxonomic classification.</title>
        <authorList>
            <person name="Goeker M."/>
        </authorList>
    </citation>
    <scope>NUCLEOTIDE SEQUENCE [LARGE SCALE GENOMIC DNA]</scope>
    <source>
        <strain evidence="2 3">DSM 7225</strain>
    </source>
</reference>
<evidence type="ECO:0000313" key="3">
    <source>
        <dbReference type="Proteomes" id="UP000531251"/>
    </source>
</evidence>
<dbReference type="InterPro" id="IPR005625">
    <property type="entry name" value="PepSY-ass_TM"/>
</dbReference>